<evidence type="ECO:0000256" key="1">
    <source>
        <dbReference type="SAM" id="Coils"/>
    </source>
</evidence>
<dbReference type="AlphaFoldDB" id="A0A444VSJ2"/>
<evidence type="ECO:0000313" key="3">
    <source>
        <dbReference type="Proteomes" id="UP000290433"/>
    </source>
</evidence>
<dbReference type="Proteomes" id="UP000290433">
    <property type="component" value="Unassembled WGS sequence"/>
</dbReference>
<organism evidence="2 3">
    <name type="scientific">Flavobacterium anhuiense</name>
    <dbReference type="NCBI Taxonomy" id="459526"/>
    <lineage>
        <taxon>Bacteria</taxon>
        <taxon>Pseudomonadati</taxon>
        <taxon>Bacteroidota</taxon>
        <taxon>Flavobacteriia</taxon>
        <taxon>Flavobacteriales</taxon>
        <taxon>Flavobacteriaceae</taxon>
        <taxon>Flavobacterium</taxon>
    </lineage>
</organism>
<proteinExistence type="predicted"/>
<feature type="coiled-coil region" evidence="1">
    <location>
        <begin position="115"/>
        <end position="142"/>
    </location>
</feature>
<comment type="caution">
    <text evidence="2">The sequence shown here is derived from an EMBL/GenBank/DDBJ whole genome shotgun (WGS) entry which is preliminary data.</text>
</comment>
<dbReference type="EMBL" id="JUIV01000033">
    <property type="protein sequence ID" value="RYJ36436.1"/>
    <property type="molecule type" value="Genomic_DNA"/>
</dbReference>
<name>A0A444VSJ2_9FLAO</name>
<evidence type="ECO:0000313" key="2">
    <source>
        <dbReference type="EMBL" id="RYJ36436.1"/>
    </source>
</evidence>
<dbReference type="OrthoDB" id="1319527at2"/>
<keyword evidence="1" id="KW-0175">Coiled coil</keyword>
<gene>
    <name evidence="2" type="ORF">NU08_4545</name>
</gene>
<reference evidence="2 3" key="1">
    <citation type="submission" date="2014-12" db="EMBL/GenBank/DDBJ databases">
        <title>Genome sequence of Flavobacterium anhuiense RCM74.</title>
        <authorList>
            <person name="Kim J.F."/>
            <person name="Song J.Y."/>
            <person name="Kwak M.-J."/>
            <person name="Lee S.-W."/>
        </authorList>
    </citation>
    <scope>NUCLEOTIDE SEQUENCE [LARGE SCALE GENOMIC DNA]</scope>
    <source>
        <strain evidence="2 3">RCM74</strain>
    </source>
</reference>
<sequence length="332" mass="38010">MKVWNIILFTVLLLSSQNSIGQSEKELEAIARYQLAEEAYSSTEYDKALLYLEQAEKIIGRKPKLLYLQITIELDKGYNNLDRVKYILDLISKFENAPGISDFSKDKKTITARNKVMLKEKQVQLTAELEKLKIQKQQQQIKSVKGKAAFEKFAVEGLALGLPLEEFEQQYPNFMPKNYKLTKTNWGSSDAQADIIYICHSKNINFENKNSFLLPYNASTGAPLYGTDIHALIVKDQRVVGLQKNLFYYNSKGSGSLTHEQAAAEITKYVQDYKNEFESGGDQTDAIEFAAHQDSWKWSHEGKSVILFSDNYVDEKNAKRWKCSLTVRIIKQ</sequence>
<accession>A0A444VSJ2</accession>
<dbReference type="RefSeq" id="WP_129749157.1">
    <property type="nucleotide sequence ID" value="NZ_JUIV01000033.1"/>
</dbReference>
<protein>
    <submittedName>
        <fullName evidence="2">Uncharacterized protein</fullName>
    </submittedName>
</protein>